<dbReference type="Pfam" id="PF03721">
    <property type="entry name" value="UDPG_MGDP_dh_N"/>
    <property type="match status" value="1"/>
</dbReference>
<dbReference type="PIRSF" id="PIRSF000124">
    <property type="entry name" value="UDPglc_GDPman_dh"/>
    <property type="match status" value="1"/>
</dbReference>
<dbReference type="InterPro" id="IPR008927">
    <property type="entry name" value="6-PGluconate_DH-like_C_sf"/>
</dbReference>
<keyword evidence="6 8" id="KW-0520">NAD</keyword>
<evidence type="ECO:0000256" key="1">
    <source>
        <dbReference type="ARBA" id="ARBA00004701"/>
    </source>
</evidence>
<dbReference type="InterPro" id="IPR017476">
    <property type="entry name" value="UDP-Glc/GDP-Man"/>
</dbReference>
<evidence type="ECO:0000256" key="8">
    <source>
        <dbReference type="PIRNR" id="PIRNR000124"/>
    </source>
</evidence>
<feature type="binding site" evidence="10">
    <location>
        <position position="222"/>
    </location>
    <ligand>
        <name>substrate</name>
    </ligand>
</feature>
<sequence length="308" mass="33285">MSEPVVVKKICCIGAGYVGGPTCSVIACKCPDIQVTVVDLSQPRIDAWNSDNLPIYEPGLQEIVEKVRGTNLFFTTDTETAIIEADLIFISVNTPTKTFGVGKGRAPDLKFVESAARKIAEIAKQPKIVVEKSTVPVKAADSIKKIFSYCAPHVPFQVLSNPEFLAEGTAIKDLLHPDRVLIGGEESEGGRVAVDALSQVYQRWVPAERIITTNTWSSELSKLAANAFLAQRISSINAISAVCEATGADVEEVAHAIGLDSRIGNKFLKASVGFGGSCFQKDVLNLVYLCEALNLPQVADYWHQVHIL</sequence>
<comment type="catalytic activity">
    <reaction evidence="7 8">
        <text>UDP-alpha-D-glucose + 2 NAD(+) + H2O = UDP-alpha-D-glucuronate + 2 NADH + 3 H(+)</text>
        <dbReference type="Rhea" id="RHEA:23596"/>
        <dbReference type="ChEBI" id="CHEBI:15377"/>
        <dbReference type="ChEBI" id="CHEBI:15378"/>
        <dbReference type="ChEBI" id="CHEBI:57540"/>
        <dbReference type="ChEBI" id="CHEBI:57945"/>
        <dbReference type="ChEBI" id="CHEBI:58052"/>
        <dbReference type="ChEBI" id="CHEBI:58885"/>
        <dbReference type="EC" id="1.1.1.22"/>
    </reaction>
</comment>
<dbReference type="Proteomes" id="UP001174909">
    <property type="component" value="Unassembled WGS sequence"/>
</dbReference>
<feature type="binding site" evidence="11">
    <location>
        <position position="134"/>
    </location>
    <ligand>
        <name>NAD(+)</name>
        <dbReference type="ChEBI" id="CHEBI:57540"/>
    </ligand>
</feature>
<dbReference type="GO" id="GO:0000271">
    <property type="term" value="P:polysaccharide biosynthetic process"/>
    <property type="evidence" value="ECO:0007669"/>
    <property type="project" value="InterPro"/>
</dbReference>
<evidence type="ECO:0000313" key="15">
    <source>
        <dbReference type="Proteomes" id="UP001174909"/>
    </source>
</evidence>
<evidence type="ECO:0000256" key="2">
    <source>
        <dbReference type="ARBA" id="ARBA00006601"/>
    </source>
</evidence>
<feature type="binding site" evidence="10">
    <location>
        <begin position="164"/>
        <end position="167"/>
    </location>
    <ligand>
        <name>substrate</name>
    </ligand>
</feature>
<feature type="binding site" evidence="10">
    <location>
        <begin position="267"/>
        <end position="271"/>
    </location>
    <ligand>
        <name>substrate</name>
    </ligand>
</feature>
<name>A0AA35REE2_GEOBA</name>
<proteinExistence type="inferred from homology"/>
<dbReference type="EC" id="1.1.1.22" evidence="3 8"/>
<feature type="binding site" evidence="11">
    <location>
        <position position="44"/>
    </location>
    <ligand>
        <name>NAD(+)</name>
        <dbReference type="ChEBI" id="CHEBI:57540"/>
    </ligand>
</feature>
<dbReference type="InterPro" id="IPR001732">
    <property type="entry name" value="UDP-Glc/GDP-Man_DH_N"/>
</dbReference>
<dbReference type="PANTHER" id="PTHR11374:SF3">
    <property type="entry name" value="UDP-GLUCOSE 6-DEHYDROGENASE"/>
    <property type="match status" value="1"/>
</dbReference>
<dbReference type="Pfam" id="PF00984">
    <property type="entry name" value="UDPG_MGDP_dh"/>
    <property type="match status" value="1"/>
</dbReference>
<evidence type="ECO:0000256" key="4">
    <source>
        <dbReference type="ARBA" id="ARBA00015132"/>
    </source>
</evidence>
<keyword evidence="15" id="KW-1185">Reference proteome</keyword>
<feature type="domain" description="UDP-glucose/GDP-mannose dehydrogenase dimerisation" evidence="12">
    <location>
        <begin position="216"/>
        <end position="305"/>
    </location>
</feature>
<dbReference type="GO" id="GO:0006024">
    <property type="term" value="P:glycosaminoglycan biosynthetic process"/>
    <property type="evidence" value="ECO:0007669"/>
    <property type="project" value="TreeGrafter"/>
</dbReference>
<feature type="binding site" evidence="10">
    <location>
        <position position="275"/>
    </location>
    <ligand>
        <name>substrate</name>
    </ligand>
</feature>
<protein>
    <recommendedName>
        <fullName evidence="4 8">UDP-glucose 6-dehydrogenase</fullName>
        <ecNumber evidence="3 8">1.1.1.22</ecNumber>
    </recommendedName>
</protein>
<dbReference type="InterPro" id="IPR014026">
    <property type="entry name" value="UDP-Glc/GDP-Man_DH_dimer"/>
</dbReference>
<dbReference type="EMBL" id="CASHTH010000927">
    <property type="protein sequence ID" value="CAI8009151.1"/>
    <property type="molecule type" value="Genomic_DNA"/>
</dbReference>
<dbReference type="FunFam" id="1.20.5.100:FF:000001">
    <property type="entry name" value="UDP-glucose 6-dehydrogenase"/>
    <property type="match status" value="1"/>
</dbReference>
<evidence type="ECO:0000256" key="5">
    <source>
        <dbReference type="ARBA" id="ARBA00023002"/>
    </source>
</evidence>
<dbReference type="SUPFAM" id="SSF48179">
    <property type="entry name" value="6-phosphogluconate dehydrogenase C-terminal domain-like"/>
    <property type="match status" value="1"/>
</dbReference>
<feature type="binding site" evidence="11">
    <location>
        <position position="39"/>
    </location>
    <ligand>
        <name>NAD(+)</name>
        <dbReference type="ChEBI" id="CHEBI:57540"/>
    </ligand>
</feature>
<feature type="binding site" evidence="11">
    <location>
        <position position="167"/>
    </location>
    <ligand>
        <name>NAD(+)</name>
        <dbReference type="ChEBI" id="CHEBI:57540"/>
    </ligand>
</feature>
<evidence type="ECO:0000256" key="9">
    <source>
        <dbReference type="PIRSR" id="PIRSR500134-1"/>
    </source>
</evidence>
<feature type="active site" description="Nucleophile" evidence="9">
    <location>
        <position position="278"/>
    </location>
</feature>
<dbReference type="InterPro" id="IPR028357">
    <property type="entry name" value="UDPglc_DH_bac"/>
</dbReference>
<dbReference type="GO" id="GO:0005634">
    <property type="term" value="C:nucleus"/>
    <property type="evidence" value="ECO:0007669"/>
    <property type="project" value="TreeGrafter"/>
</dbReference>
<evidence type="ECO:0000256" key="7">
    <source>
        <dbReference type="ARBA" id="ARBA00047473"/>
    </source>
</evidence>
<keyword evidence="5 8" id="KW-0560">Oxidoreductase</keyword>
<dbReference type="Gene3D" id="1.20.5.100">
    <property type="entry name" value="Cytochrome c1, transmembrane anchor, C-terminal"/>
    <property type="match status" value="1"/>
</dbReference>
<evidence type="ECO:0000256" key="10">
    <source>
        <dbReference type="PIRSR" id="PIRSR500134-2"/>
    </source>
</evidence>
<organism evidence="14 15">
    <name type="scientific">Geodia barretti</name>
    <name type="common">Barrett's horny sponge</name>
    <dbReference type="NCBI Taxonomy" id="519541"/>
    <lineage>
        <taxon>Eukaryota</taxon>
        <taxon>Metazoa</taxon>
        <taxon>Porifera</taxon>
        <taxon>Demospongiae</taxon>
        <taxon>Heteroscleromorpha</taxon>
        <taxon>Tetractinellida</taxon>
        <taxon>Astrophorina</taxon>
        <taxon>Geodiidae</taxon>
        <taxon>Geodia</taxon>
    </lineage>
</organism>
<reference evidence="14" key="1">
    <citation type="submission" date="2023-03" db="EMBL/GenBank/DDBJ databases">
        <authorList>
            <person name="Steffen K."/>
            <person name="Cardenas P."/>
        </authorList>
    </citation>
    <scope>NUCLEOTIDE SEQUENCE</scope>
</reference>
<evidence type="ECO:0000313" key="14">
    <source>
        <dbReference type="EMBL" id="CAI8009151.1"/>
    </source>
</evidence>
<dbReference type="Gene3D" id="3.40.50.720">
    <property type="entry name" value="NAD(P)-binding Rossmann-like Domain"/>
    <property type="match status" value="2"/>
</dbReference>
<dbReference type="NCBIfam" id="TIGR03026">
    <property type="entry name" value="NDP-sugDHase"/>
    <property type="match status" value="1"/>
</dbReference>
<dbReference type="InterPro" id="IPR036291">
    <property type="entry name" value="NAD(P)-bd_dom_sf"/>
</dbReference>
<evidence type="ECO:0000256" key="11">
    <source>
        <dbReference type="PIRSR" id="PIRSR500134-3"/>
    </source>
</evidence>
<feature type="domain" description="UDP-glucose/GDP-mannose dehydrogenase N-terminal" evidence="13">
    <location>
        <begin position="8"/>
        <end position="190"/>
    </location>
</feature>
<feature type="binding site" evidence="11">
    <location>
        <position position="94"/>
    </location>
    <ligand>
        <name>NAD(+)</name>
        <dbReference type="ChEBI" id="CHEBI:57540"/>
    </ligand>
</feature>
<comment type="function">
    <text evidence="8">Involved in the biosynthesis of glycosaminoglycans; hyaluronan, chondroitin sulfate, and heparan sulfate.</text>
</comment>
<evidence type="ECO:0000256" key="6">
    <source>
        <dbReference type="ARBA" id="ARBA00023027"/>
    </source>
</evidence>
<feature type="binding site" evidence="11">
    <location>
        <position position="281"/>
    </location>
    <ligand>
        <name>NAD(+)</name>
        <dbReference type="ChEBI" id="CHEBI:57540"/>
    </ligand>
</feature>
<dbReference type="FunFam" id="3.40.50.720:FF:000032">
    <property type="entry name" value="UDP-glucose 6-dehydrogenase"/>
    <property type="match status" value="1"/>
</dbReference>
<dbReference type="InterPro" id="IPR028356">
    <property type="entry name" value="UDPglc_DH_euk"/>
</dbReference>
<dbReference type="GO" id="GO:0003979">
    <property type="term" value="F:UDP-glucose 6-dehydrogenase activity"/>
    <property type="evidence" value="ECO:0007669"/>
    <property type="project" value="UniProtKB-EC"/>
</dbReference>
<evidence type="ECO:0000259" key="13">
    <source>
        <dbReference type="Pfam" id="PF03721"/>
    </source>
</evidence>
<comment type="similarity">
    <text evidence="2 8">Belongs to the UDP-glucose/GDP-mannose dehydrogenase family.</text>
</comment>
<dbReference type="PIRSF" id="PIRSF500134">
    <property type="entry name" value="UDPglc_DH_bac"/>
    <property type="match status" value="1"/>
</dbReference>
<gene>
    <name evidence="14" type="ORF">GBAR_LOCUS6196</name>
</gene>
<evidence type="ECO:0000259" key="12">
    <source>
        <dbReference type="Pfam" id="PF00984"/>
    </source>
</evidence>
<dbReference type="PANTHER" id="PTHR11374">
    <property type="entry name" value="UDP-GLUCOSE DEHYDROGENASE/UDP-MANNAC DEHYDROGENASE"/>
    <property type="match status" value="1"/>
</dbReference>
<dbReference type="AlphaFoldDB" id="A0AA35REE2"/>
<dbReference type="SUPFAM" id="SSF51735">
    <property type="entry name" value="NAD(P)-binding Rossmann-fold domains"/>
    <property type="match status" value="1"/>
</dbReference>
<accession>A0AA35REE2</accession>
<comment type="caution">
    <text evidence="14">The sequence shown here is derived from an EMBL/GenBank/DDBJ whole genome shotgun (WGS) entry which is preliminary data.</text>
</comment>
<comment type="pathway">
    <text evidence="1">Nucleotide-sugar biosynthesis; UDP-alpha-D-glucuronate biosynthesis; UDP-alpha-D-glucuronate from UDP-alpha-D-glucose: step 1/1.</text>
</comment>
<evidence type="ECO:0000256" key="3">
    <source>
        <dbReference type="ARBA" id="ARBA00012954"/>
    </source>
</evidence>
<dbReference type="GO" id="GO:0051287">
    <property type="term" value="F:NAD binding"/>
    <property type="evidence" value="ECO:0007669"/>
    <property type="project" value="InterPro"/>
</dbReference>